<organism evidence="2 3">
    <name type="scientific">Fluctibacter corallii</name>
    <dbReference type="NCBI Taxonomy" id="2984329"/>
    <lineage>
        <taxon>Bacteria</taxon>
        <taxon>Pseudomonadati</taxon>
        <taxon>Pseudomonadota</taxon>
        <taxon>Gammaproteobacteria</taxon>
        <taxon>Alteromonadales</taxon>
        <taxon>Alteromonadaceae</taxon>
        <taxon>Fluctibacter</taxon>
    </lineage>
</organism>
<keyword evidence="1" id="KW-0732">Signal</keyword>
<accession>A0ABT3A846</accession>
<keyword evidence="3" id="KW-1185">Reference proteome</keyword>
<evidence type="ECO:0000313" key="2">
    <source>
        <dbReference type="EMBL" id="MCV2884762.1"/>
    </source>
</evidence>
<dbReference type="RefSeq" id="WP_263712047.1">
    <property type="nucleotide sequence ID" value="NZ_JAOWKX010000004.1"/>
</dbReference>
<evidence type="ECO:0000256" key="1">
    <source>
        <dbReference type="SAM" id="SignalP"/>
    </source>
</evidence>
<gene>
    <name evidence="2" type="ORF">OE749_08640</name>
</gene>
<dbReference type="Proteomes" id="UP001652504">
    <property type="component" value="Unassembled WGS sequence"/>
</dbReference>
<protein>
    <submittedName>
        <fullName evidence="2">Uncharacterized protein</fullName>
    </submittedName>
</protein>
<feature type="signal peptide" evidence="1">
    <location>
        <begin position="1"/>
        <end position="19"/>
    </location>
</feature>
<name>A0ABT3A846_9ALTE</name>
<comment type="caution">
    <text evidence="2">The sequence shown here is derived from an EMBL/GenBank/DDBJ whole genome shotgun (WGS) entry which is preliminary data.</text>
</comment>
<proteinExistence type="predicted"/>
<feature type="chain" id="PRO_5045996321" evidence="1">
    <location>
        <begin position="20"/>
        <end position="131"/>
    </location>
</feature>
<dbReference type="EMBL" id="JAOWKX010000004">
    <property type="protein sequence ID" value="MCV2884762.1"/>
    <property type="molecule type" value="Genomic_DNA"/>
</dbReference>
<sequence length="131" mass="14929">MKKLIFSFICLFVSFISNAEFIDHVQVSLTKLTVFPEKFEAKVIIASGVLVVKTGEPPILHFSYDTFRSNTPDHIVLNSFPSEVESKALEHCNDGCYASVIGKFEYSKYNSPMDFIGFMDSVKKIVFWEKK</sequence>
<evidence type="ECO:0000313" key="3">
    <source>
        <dbReference type="Proteomes" id="UP001652504"/>
    </source>
</evidence>
<reference evidence="2 3" key="1">
    <citation type="submission" date="2022-10" db="EMBL/GenBank/DDBJ databases">
        <title>Aestuariibacter sp. AA17 isolated from Montipora capitata coral fragment.</title>
        <authorList>
            <person name="Emsley S.A."/>
            <person name="Pfannmuller K.M."/>
            <person name="Loughran R.M."/>
            <person name="Shlafstein M."/>
            <person name="Papke E."/>
            <person name="Saw J.H."/>
            <person name="Ushijima B."/>
            <person name="Videau P."/>
        </authorList>
    </citation>
    <scope>NUCLEOTIDE SEQUENCE [LARGE SCALE GENOMIC DNA]</scope>
    <source>
        <strain evidence="2 3">AA17</strain>
    </source>
</reference>